<gene>
    <name evidence="2" type="ORF">BJ508DRAFT_360033</name>
</gene>
<feature type="compositionally biased region" description="Polar residues" evidence="1">
    <location>
        <begin position="55"/>
        <end position="75"/>
    </location>
</feature>
<dbReference type="Proteomes" id="UP000275078">
    <property type="component" value="Unassembled WGS sequence"/>
</dbReference>
<evidence type="ECO:0000313" key="2">
    <source>
        <dbReference type="EMBL" id="RPA84018.1"/>
    </source>
</evidence>
<proteinExistence type="predicted"/>
<sequence>MYNFKGYERLSVFVSFNALALTSPTQPPQEKLRIFASFLHGQSVNLRNGRHGPQQPKTHQTTNSPNADCTRIQPNPTQPIKRRPPDHRQLRGAVYCHIVPLLAKNDDFLALFNTDRLPSTLVNFRITQEVDRYLKTCPAGPESKILRGLFKSSAVRGIHLFMVKFHLIGHILSFSCHNKQCAVSQELHMVELRTKLRRLDEAVEIRRREERQEIEEEKQWKAARFKKRIVTVPGRWLFTSRSPNIYKSVNRMGCGWIKQGQ</sequence>
<reference evidence="2 3" key="1">
    <citation type="journal article" date="2018" name="Nat. Ecol. Evol.">
        <title>Pezizomycetes genomes reveal the molecular basis of ectomycorrhizal truffle lifestyle.</title>
        <authorList>
            <person name="Murat C."/>
            <person name="Payen T."/>
            <person name="Noel B."/>
            <person name="Kuo A."/>
            <person name="Morin E."/>
            <person name="Chen J."/>
            <person name="Kohler A."/>
            <person name="Krizsan K."/>
            <person name="Balestrini R."/>
            <person name="Da Silva C."/>
            <person name="Montanini B."/>
            <person name="Hainaut M."/>
            <person name="Levati E."/>
            <person name="Barry K.W."/>
            <person name="Belfiori B."/>
            <person name="Cichocki N."/>
            <person name="Clum A."/>
            <person name="Dockter R.B."/>
            <person name="Fauchery L."/>
            <person name="Guy J."/>
            <person name="Iotti M."/>
            <person name="Le Tacon F."/>
            <person name="Lindquist E.A."/>
            <person name="Lipzen A."/>
            <person name="Malagnac F."/>
            <person name="Mello A."/>
            <person name="Molinier V."/>
            <person name="Miyauchi S."/>
            <person name="Poulain J."/>
            <person name="Riccioni C."/>
            <person name="Rubini A."/>
            <person name="Sitrit Y."/>
            <person name="Splivallo R."/>
            <person name="Traeger S."/>
            <person name="Wang M."/>
            <person name="Zifcakova L."/>
            <person name="Wipf D."/>
            <person name="Zambonelli A."/>
            <person name="Paolocci F."/>
            <person name="Nowrousian M."/>
            <person name="Ottonello S."/>
            <person name="Baldrian P."/>
            <person name="Spatafora J.W."/>
            <person name="Henrissat B."/>
            <person name="Nagy L.G."/>
            <person name="Aury J.M."/>
            <person name="Wincker P."/>
            <person name="Grigoriev I.V."/>
            <person name="Bonfante P."/>
            <person name="Martin F.M."/>
        </authorList>
    </citation>
    <scope>NUCLEOTIDE SEQUENCE [LARGE SCALE GENOMIC DNA]</scope>
    <source>
        <strain evidence="2 3">RN42</strain>
    </source>
</reference>
<dbReference type="EMBL" id="ML119661">
    <property type="protein sequence ID" value="RPA84018.1"/>
    <property type="molecule type" value="Genomic_DNA"/>
</dbReference>
<accession>A0A3N4IH66</accession>
<organism evidence="2 3">
    <name type="scientific">Ascobolus immersus RN42</name>
    <dbReference type="NCBI Taxonomy" id="1160509"/>
    <lineage>
        <taxon>Eukaryota</taxon>
        <taxon>Fungi</taxon>
        <taxon>Dikarya</taxon>
        <taxon>Ascomycota</taxon>
        <taxon>Pezizomycotina</taxon>
        <taxon>Pezizomycetes</taxon>
        <taxon>Pezizales</taxon>
        <taxon>Ascobolaceae</taxon>
        <taxon>Ascobolus</taxon>
    </lineage>
</organism>
<name>A0A3N4IH66_ASCIM</name>
<dbReference type="AlphaFoldDB" id="A0A3N4IH66"/>
<protein>
    <submittedName>
        <fullName evidence="2">Uncharacterized protein</fullName>
    </submittedName>
</protein>
<evidence type="ECO:0000313" key="3">
    <source>
        <dbReference type="Proteomes" id="UP000275078"/>
    </source>
</evidence>
<feature type="region of interest" description="Disordered" evidence="1">
    <location>
        <begin position="45"/>
        <end position="85"/>
    </location>
</feature>
<keyword evidence="3" id="KW-1185">Reference proteome</keyword>
<evidence type="ECO:0000256" key="1">
    <source>
        <dbReference type="SAM" id="MobiDB-lite"/>
    </source>
</evidence>